<sequence length="184" mass="20461">MPLAATSAWAPTARVRKRHWPSCTGWTEGRTVDLILWRHAEAQVLADGQDDLDRRLTAAGERQARRMGLWLQQRLPDTTRVWVSPAVRTRATADALERPYKVLPELAPQADPADWLPLMGWPDAVAPVLVVGHQPALGQLAAQLLCGAPLPWTVKKGAVWWLSSRRRQGVQQVLLRAVQGPDLL</sequence>
<dbReference type="SMART" id="SM00855">
    <property type="entry name" value="PGAM"/>
    <property type="match status" value="1"/>
</dbReference>
<dbReference type="Gene3D" id="3.40.50.1240">
    <property type="entry name" value="Phosphoglycerate mutase-like"/>
    <property type="match status" value="1"/>
</dbReference>
<evidence type="ECO:0000313" key="1">
    <source>
        <dbReference type="EMBL" id="RVT83061.1"/>
    </source>
</evidence>
<dbReference type="InterPro" id="IPR029033">
    <property type="entry name" value="His_PPase_superfam"/>
</dbReference>
<dbReference type="OrthoDB" id="9814783at2"/>
<dbReference type="AlphaFoldDB" id="A0A3S3T4B0"/>
<dbReference type="EMBL" id="SACM01000005">
    <property type="protein sequence ID" value="RVT83061.1"/>
    <property type="molecule type" value="Genomic_DNA"/>
</dbReference>
<protein>
    <submittedName>
        <fullName evidence="1">Histidine phosphatase family protein</fullName>
    </submittedName>
</protein>
<dbReference type="Proteomes" id="UP000288587">
    <property type="component" value="Unassembled WGS sequence"/>
</dbReference>
<keyword evidence="2" id="KW-1185">Reference proteome</keyword>
<proteinExistence type="predicted"/>
<dbReference type="CDD" id="cd07067">
    <property type="entry name" value="HP_PGM_like"/>
    <property type="match status" value="1"/>
</dbReference>
<gene>
    <name evidence="1" type="ORF">EOD73_16005</name>
</gene>
<reference evidence="1 2" key="1">
    <citation type="submission" date="2019-01" db="EMBL/GenBank/DDBJ databases">
        <authorList>
            <person name="Chen W.-M."/>
        </authorList>
    </citation>
    <scope>NUCLEOTIDE SEQUENCE [LARGE SCALE GENOMIC DNA]</scope>
    <source>
        <strain evidence="1 2">CCP-18</strain>
    </source>
</reference>
<comment type="caution">
    <text evidence="1">The sequence shown here is derived from an EMBL/GenBank/DDBJ whole genome shotgun (WGS) entry which is preliminary data.</text>
</comment>
<evidence type="ECO:0000313" key="2">
    <source>
        <dbReference type="Proteomes" id="UP000288587"/>
    </source>
</evidence>
<dbReference type="SUPFAM" id="SSF53254">
    <property type="entry name" value="Phosphoglycerate mutase-like"/>
    <property type="match status" value="1"/>
</dbReference>
<accession>A0A3S3T4B0</accession>
<name>A0A3S3T4B0_9BURK</name>
<dbReference type="Pfam" id="PF00300">
    <property type="entry name" value="His_Phos_1"/>
    <property type="match status" value="1"/>
</dbReference>
<organism evidence="1 2">
    <name type="scientific">Inhella crocodyli</name>
    <dbReference type="NCBI Taxonomy" id="2499851"/>
    <lineage>
        <taxon>Bacteria</taxon>
        <taxon>Pseudomonadati</taxon>
        <taxon>Pseudomonadota</taxon>
        <taxon>Betaproteobacteria</taxon>
        <taxon>Burkholderiales</taxon>
        <taxon>Sphaerotilaceae</taxon>
        <taxon>Inhella</taxon>
    </lineage>
</organism>
<dbReference type="InterPro" id="IPR013078">
    <property type="entry name" value="His_Pase_superF_clade-1"/>
</dbReference>